<dbReference type="PANTHER" id="PTHR42973">
    <property type="entry name" value="BINDING OXIDOREDUCTASE, PUTATIVE (AFU_ORTHOLOGUE AFUA_1G17690)-RELATED"/>
    <property type="match status" value="1"/>
</dbReference>
<evidence type="ECO:0000256" key="5">
    <source>
        <dbReference type="ARBA" id="ARBA00023002"/>
    </source>
</evidence>
<keyword evidence="6" id="KW-0732">Signal</keyword>
<dbReference type="Pfam" id="PF01565">
    <property type="entry name" value="FAD_binding_4"/>
    <property type="match status" value="1"/>
</dbReference>
<evidence type="ECO:0000256" key="6">
    <source>
        <dbReference type="SAM" id="SignalP"/>
    </source>
</evidence>
<dbReference type="Pfam" id="PF08031">
    <property type="entry name" value="BBE"/>
    <property type="match status" value="1"/>
</dbReference>
<dbReference type="PANTHER" id="PTHR42973:SF9">
    <property type="entry name" value="FAD-BINDING PCMH-TYPE DOMAIN-CONTAINING PROTEIN-RELATED"/>
    <property type="match status" value="1"/>
</dbReference>
<feature type="signal peptide" evidence="6">
    <location>
        <begin position="1"/>
        <end position="22"/>
    </location>
</feature>
<dbReference type="OrthoDB" id="415825at2759"/>
<evidence type="ECO:0000256" key="3">
    <source>
        <dbReference type="ARBA" id="ARBA00022630"/>
    </source>
</evidence>
<feature type="chain" id="PRO_5001780073" description="FAD-binding PCMH-type domain-containing protein" evidence="6">
    <location>
        <begin position="23"/>
        <end position="496"/>
    </location>
</feature>
<keyword evidence="5" id="KW-0560">Oxidoreductase</keyword>
<dbReference type="Proteomes" id="UP000028524">
    <property type="component" value="Unassembled WGS sequence"/>
</dbReference>
<dbReference type="GO" id="GO:0016491">
    <property type="term" value="F:oxidoreductase activity"/>
    <property type="evidence" value="ECO:0007669"/>
    <property type="project" value="UniProtKB-KW"/>
</dbReference>
<evidence type="ECO:0000256" key="2">
    <source>
        <dbReference type="ARBA" id="ARBA00005466"/>
    </source>
</evidence>
<dbReference type="InterPro" id="IPR006094">
    <property type="entry name" value="Oxid_FAD_bind_N"/>
</dbReference>
<dbReference type="InterPro" id="IPR016166">
    <property type="entry name" value="FAD-bd_PCMH"/>
</dbReference>
<dbReference type="InterPro" id="IPR036318">
    <property type="entry name" value="FAD-bd_PCMH-like_sf"/>
</dbReference>
<reference evidence="8 9" key="1">
    <citation type="journal article" date="2014" name="BMC Genomics">
        <title>Comparative genome sequencing reveals chemotype-specific gene clusters in the toxigenic black mold Stachybotrys.</title>
        <authorList>
            <person name="Semeiks J."/>
            <person name="Borek D."/>
            <person name="Otwinowski Z."/>
            <person name="Grishin N.V."/>
        </authorList>
    </citation>
    <scope>NUCLEOTIDE SEQUENCE [LARGE SCALE GENOMIC DNA]</scope>
    <source>
        <strain evidence="8 9">IBT 40285</strain>
    </source>
</reference>
<comment type="similarity">
    <text evidence="2">Belongs to the oxygen-dependent FAD-linked oxidoreductase family.</text>
</comment>
<dbReference type="InterPro" id="IPR012951">
    <property type="entry name" value="BBE"/>
</dbReference>
<dbReference type="AlphaFoldDB" id="A0A084QZZ9"/>
<keyword evidence="9" id="KW-1185">Reference proteome</keyword>
<keyword evidence="4" id="KW-0274">FAD</keyword>
<evidence type="ECO:0000313" key="8">
    <source>
        <dbReference type="EMBL" id="KFA69534.1"/>
    </source>
</evidence>
<protein>
    <recommendedName>
        <fullName evidence="7">FAD-binding PCMH-type domain-containing protein</fullName>
    </recommendedName>
</protein>
<dbReference type="OMA" id="IMVNAVY"/>
<comment type="cofactor">
    <cofactor evidence="1">
        <name>FAD</name>
        <dbReference type="ChEBI" id="CHEBI:57692"/>
    </cofactor>
</comment>
<dbReference type="Gene3D" id="3.30.465.10">
    <property type="match status" value="1"/>
</dbReference>
<sequence length="496" mass="54097">MAWLRTTALSLWCSCICATVAASPSAKKIYNHFKKELSLGSEVYLLVNGNYSADLIQRWNTLHAPTYVVAVKPALEADVQKVASRAPIVYSSRHGVPFMATGGGHGYTTTTGALEHGIDIDLGFFDGVSVDAANNLMTIGGSVTFHDVFDPLYNAGKEIATGYCSCVGMVGATLGGGIGPLQGLYGLIVDALVSVRIVTGTGQIRIASKTQNRDLFWAIRGGGMNFGIVTSATYQIHDLTNRGEVLIMDLLFGPERNASVFELLSSFPGNQPSELSIAFGTLWNPELELPAILVSTAYFGPEQDGMELNQAFLDIGPLAQNIAVVPWNTFIMTNRFGGDAPSCVKGRQHSVYGTNLYSLDSPNLEQLYESISDFYFENPELRATIFVADLFPPAVAMEIADEETAFPFRNTTAYTFLNFQLPDPSFEPTVDGFARRVRQALAEGGENPGLEVYVNYAHGDEGPAAWYTRRKLPRLRELKHRWDPKALFNFSNGIVP</sequence>
<gene>
    <name evidence="8" type="ORF">S40285_07282</name>
</gene>
<dbReference type="HOGENOM" id="CLU_018354_0_0_1"/>
<dbReference type="STRING" id="1283841.A0A084QZZ9"/>
<organism evidence="8 9">
    <name type="scientific">Stachybotrys chlorohalonatus (strain IBT 40285)</name>
    <dbReference type="NCBI Taxonomy" id="1283841"/>
    <lineage>
        <taxon>Eukaryota</taxon>
        <taxon>Fungi</taxon>
        <taxon>Dikarya</taxon>
        <taxon>Ascomycota</taxon>
        <taxon>Pezizomycotina</taxon>
        <taxon>Sordariomycetes</taxon>
        <taxon>Hypocreomycetidae</taxon>
        <taxon>Hypocreales</taxon>
        <taxon>Stachybotryaceae</taxon>
        <taxon>Stachybotrys</taxon>
    </lineage>
</organism>
<evidence type="ECO:0000313" key="9">
    <source>
        <dbReference type="Proteomes" id="UP000028524"/>
    </source>
</evidence>
<feature type="domain" description="FAD-binding PCMH-type" evidence="7">
    <location>
        <begin position="60"/>
        <end position="239"/>
    </location>
</feature>
<proteinExistence type="inferred from homology"/>
<dbReference type="GO" id="GO:0071949">
    <property type="term" value="F:FAD binding"/>
    <property type="evidence" value="ECO:0007669"/>
    <property type="project" value="InterPro"/>
</dbReference>
<evidence type="ECO:0000256" key="1">
    <source>
        <dbReference type="ARBA" id="ARBA00001974"/>
    </source>
</evidence>
<dbReference type="PROSITE" id="PS51387">
    <property type="entry name" value="FAD_PCMH"/>
    <property type="match status" value="1"/>
</dbReference>
<evidence type="ECO:0000256" key="4">
    <source>
        <dbReference type="ARBA" id="ARBA00022827"/>
    </source>
</evidence>
<dbReference type="Gene3D" id="3.40.462.20">
    <property type="match status" value="1"/>
</dbReference>
<dbReference type="InterPro" id="IPR050416">
    <property type="entry name" value="FAD-linked_Oxidoreductase"/>
</dbReference>
<name>A0A084QZZ9_STAC4</name>
<dbReference type="InParanoid" id="A0A084QZZ9"/>
<dbReference type="InterPro" id="IPR016169">
    <property type="entry name" value="FAD-bd_PCMH_sub2"/>
</dbReference>
<keyword evidence="3" id="KW-0285">Flavoprotein</keyword>
<evidence type="ECO:0000259" key="7">
    <source>
        <dbReference type="PROSITE" id="PS51387"/>
    </source>
</evidence>
<dbReference type="EMBL" id="KL659442">
    <property type="protein sequence ID" value="KFA69534.1"/>
    <property type="molecule type" value="Genomic_DNA"/>
</dbReference>
<accession>A0A084QZZ9</accession>
<dbReference type="SUPFAM" id="SSF56176">
    <property type="entry name" value="FAD-binding/transporter-associated domain-like"/>
    <property type="match status" value="1"/>
</dbReference>